<dbReference type="eggNOG" id="COG5617">
    <property type="taxonomic scope" value="Bacteria"/>
</dbReference>
<dbReference type="OrthoDB" id="3169698at2"/>
<feature type="transmembrane region" description="Helical" evidence="1">
    <location>
        <begin position="119"/>
        <end position="142"/>
    </location>
</feature>
<keyword evidence="1" id="KW-1133">Transmembrane helix</keyword>
<name>K0YIK9_9ACTN</name>
<comment type="caution">
    <text evidence="2">The sequence shown here is derived from an EMBL/GenBank/DDBJ whole genome shotgun (WGS) entry which is preliminary data.</text>
</comment>
<feature type="transmembrane region" description="Helical" evidence="1">
    <location>
        <begin position="412"/>
        <end position="431"/>
    </location>
</feature>
<dbReference type="AlphaFoldDB" id="K0YIK9"/>
<sequence length="715" mass="77635">MRWAFLHEDFNGWFYMWCDFVWCALAATLFLALPGVLLCRAFRFDATASLCCSFMAATALYAVLAMVLPLMGVKASWVVLLCLALALAACAWAVSHFCARGAAVVLTGDALRRVCCGRLSGNAGLVVLYGAIGIAVVSVIFVCNISSPDAFWRAWDNVHHLSSVRAFMESGNFSSLTTTSYATAADAAVTPFPGEAMFYPSAWHCLVAMVAQAVGAQPALAANAVNAVLMGIVLSLSMFALLRRLLPASLFVLACGAACVLAFGTFPWGFLTFGPLYPNLMSYALLPAAAFAFLTVFDRGIGCGRRAANIAFFVIGLVSLALSQPNAVFSLGVFLVPYCVMQSHRGGVCLRDKKGWKTAPLLCAIACIAAIAAFWFLMYHMPFLQGVIEYNWPAKADPSQAFASLLMMSHGYAPVQLILAAFVLTGLAIALRRPEYRWFAWSYLFASAIFFVDMAFNGAVKHFIAGFWYTDQLRTGSMAAIFAVPLAALGAHRLADIAALAFDHLVCVGAFRGKRPSVMVRLGCAAVLFAAIFYPSFDMSGRFYVNTAFGDISARITAQTDPAKVHYLDEEEREFVRRACEIVPSDQVLLNRPNDGSVFLYGADGVRTYYRYLTGYEGGWGESSQSVLIRKSLCDIAENAEVRDAVKSVGAQYVLNLDAGYDGDKPGEGGAKRRFLPSDGIRDEWWSGISSIDDDTPGFEVVLSEGDMRLYKITM</sequence>
<dbReference type="PATRIC" id="fig|742818.3.peg.964"/>
<accession>K0YIK9</accession>
<dbReference type="InParanoid" id="K0YIK9"/>
<dbReference type="InterPro" id="IPR046671">
    <property type="entry name" value="DUF6541"/>
</dbReference>
<feature type="transmembrane region" description="Helical" evidence="1">
    <location>
        <begin position="480"/>
        <end position="506"/>
    </location>
</feature>
<feature type="transmembrane region" description="Helical" evidence="1">
    <location>
        <begin position="276"/>
        <end position="294"/>
    </location>
</feature>
<evidence type="ECO:0000313" key="3">
    <source>
        <dbReference type="Proteomes" id="UP000006069"/>
    </source>
</evidence>
<proteinExistence type="predicted"/>
<gene>
    <name evidence="2" type="ORF">HMPREF9451_00912</name>
</gene>
<feature type="transmembrane region" description="Helical" evidence="1">
    <location>
        <begin position="12"/>
        <end position="38"/>
    </location>
</feature>
<keyword evidence="1" id="KW-0472">Membrane</keyword>
<feature type="transmembrane region" description="Helical" evidence="1">
    <location>
        <begin position="249"/>
        <end position="270"/>
    </location>
</feature>
<feature type="transmembrane region" description="Helical" evidence="1">
    <location>
        <begin position="50"/>
        <end position="71"/>
    </location>
</feature>
<feature type="transmembrane region" description="Helical" evidence="1">
    <location>
        <begin position="219"/>
        <end position="242"/>
    </location>
</feature>
<dbReference type="EMBL" id="ADMD01000007">
    <property type="protein sequence ID" value="EJZ83407.1"/>
    <property type="molecule type" value="Genomic_DNA"/>
</dbReference>
<feature type="transmembrane region" description="Helical" evidence="1">
    <location>
        <begin position="518"/>
        <end position="537"/>
    </location>
</feature>
<feature type="transmembrane region" description="Helical" evidence="1">
    <location>
        <begin position="359"/>
        <end position="378"/>
    </location>
</feature>
<evidence type="ECO:0000256" key="1">
    <source>
        <dbReference type="SAM" id="Phobius"/>
    </source>
</evidence>
<feature type="transmembrane region" description="Helical" evidence="1">
    <location>
        <begin position="438"/>
        <end position="460"/>
    </location>
</feature>
<dbReference type="Pfam" id="PF20176">
    <property type="entry name" value="DUF6541"/>
    <property type="match status" value="1"/>
</dbReference>
<feature type="transmembrane region" description="Helical" evidence="1">
    <location>
        <begin position="77"/>
        <end position="98"/>
    </location>
</feature>
<dbReference type="HOGENOM" id="CLU_017691_2_0_11"/>
<reference evidence="2 3" key="1">
    <citation type="submission" date="2012-08" db="EMBL/GenBank/DDBJ databases">
        <title>The Genome Sequence of Slackia piriformis YIT 12062.</title>
        <authorList>
            <consortium name="The Broad Institute Genome Sequencing Platform"/>
            <person name="Earl A."/>
            <person name="Ward D."/>
            <person name="Feldgarden M."/>
            <person name="Gevers D."/>
            <person name="Morotomi M."/>
            <person name="Walker B."/>
            <person name="Young S.K."/>
            <person name="Zeng Q."/>
            <person name="Gargeya S."/>
            <person name="Fitzgerald M."/>
            <person name="Haas B."/>
            <person name="Abouelleil A."/>
            <person name="Alvarado L."/>
            <person name="Arachchi H.M."/>
            <person name="Berlin A.M."/>
            <person name="Chapman S.B."/>
            <person name="Goldberg J."/>
            <person name="Griggs A."/>
            <person name="Gujja S."/>
            <person name="Hansen M."/>
            <person name="Howarth C."/>
            <person name="Imamovic A."/>
            <person name="Larimer J."/>
            <person name="McCowen C."/>
            <person name="Montmayeur A."/>
            <person name="Murphy C."/>
            <person name="Neiman D."/>
            <person name="Pearson M."/>
            <person name="Priest M."/>
            <person name="Roberts A."/>
            <person name="Saif S."/>
            <person name="Shea T."/>
            <person name="Sisk P."/>
            <person name="Sykes S."/>
            <person name="Wortman J."/>
            <person name="Nusbaum C."/>
            <person name="Birren B."/>
        </authorList>
    </citation>
    <scope>NUCLEOTIDE SEQUENCE [LARGE SCALE GENOMIC DNA]</scope>
    <source>
        <strain evidence="2 3">YIT 12062</strain>
    </source>
</reference>
<organism evidence="2 3">
    <name type="scientific">Slackia piriformis YIT 12062</name>
    <dbReference type="NCBI Taxonomy" id="742818"/>
    <lineage>
        <taxon>Bacteria</taxon>
        <taxon>Bacillati</taxon>
        <taxon>Actinomycetota</taxon>
        <taxon>Coriobacteriia</taxon>
        <taxon>Eggerthellales</taxon>
        <taxon>Eggerthellaceae</taxon>
        <taxon>Slackia</taxon>
    </lineage>
</organism>
<dbReference type="Proteomes" id="UP000006069">
    <property type="component" value="Unassembled WGS sequence"/>
</dbReference>
<evidence type="ECO:0000313" key="2">
    <source>
        <dbReference type="EMBL" id="EJZ83407.1"/>
    </source>
</evidence>
<protein>
    <submittedName>
        <fullName evidence="2">Uncharacterized protein</fullName>
    </submittedName>
</protein>
<dbReference type="RefSeq" id="WP_009139126.1">
    <property type="nucleotide sequence ID" value="NZ_JH815198.1"/>
</dbReference>
<keyword evidence="3" id="KW-1185">Reference proteome</keyword>
<keyword evidence="1" id="KW-0812">Transmembrane</keyword>